<accession>A0A3L8D7Z6</accession>
<evidence type="ECO:0000313" key="2">
    <source>
        <dbReference type="EMBL" id="RLU16028.1"/>
    </source>
</evidence>
<evidence type="ECO:0000313" key="3">
    <source>
        <dbReference type="Proteomes" id="UP000279307"/>
    </source>
</evidence>
<proteinExistence type="predicted"/>
<dbReference type="AlphaFoldDB" id="A0A3L8D7Z6"/>
<dbReference type="Proteomes" id="UP000279307">
    <property type="component" value="Chromosome 12"/>
</dbReference>
<dbReference type="PANTHER" id="PTHR36159">
    <property type="entry name" value="PROTEIN CBG23766"/>
    <property type="match status" value="1"/>
</dbReference>
<dbReference type="EMBL" id="QOIP01000012">
    <property type="protein sequence ID" value="RLU16028.1"/>
    <property type="molecule type" value="Genomic_DNA"/>
</dbReference>
<reference evidence="2 3" key="1">
    <citation type="journal article" date="2018" name="Genome Res.">
        <title>The genomic architecture and molecular evolution of ant odorant receptors.</title>
        <authorList>
            <person name="McKenzie S.K."/>
            <person name="Kronauer D.J.C."/>
        </authorList>
    </citation>
    <scope>NUCLEOTIDE SEQUENCE [LARGE SCALE GENOMIC DNA]</scope>
    <source>
        <strain evidence="2">Clonal line C1</strain>
    </source>
</reference>
<comment type="caution">
    <text evidence="2">The sequence shown here is derived from an EMBL/GenBank/DDBJ whole genome shotgun (WGS) entry which is preliminary data.</text>
</comment>
<sequence>MPHVLLDEVTKLSMLRTLESGRYLSMGFRSGPVRVSTASEHDQALVAIKTAPQLEKPRYVIFALQTGRKNVPNEDITVFNDCKLINVKLYLNSECYPYDDMNLDFDRGRYAILYEMYSRFRKAYYGCDCDETFLTTINFLIRGPFVVIDCSRQKESIKSATVDVRLEFDCKENVPDNTTAYCLIIHDRVVEYSPLTNVVRRIT</sequence>
<dbReference type="InterPro" id="IPR049512">
    <property type="entry name" value="DJR-like_dom"/>
</dbReference>
<dbReference type="OrthoDB" id="6761856at2759"/>
<feature type="domain" description="Double jelly roll-like" evidence="1">
    <location>
        <begin position="1"/>
        <end position="190"/>
    </location>
</feature>
<protein>
    <recommendedName>
        <fullName evidence="1">Double jelly roll-like domain-containing protein</fullName>
    </recommendedName>
</protein>
<dbReference type="PANTHER" id="PTHR36159:SF1">
    <property type="entry name" value="RETROVIRUS-RELATED POL POLYPROTEIN FROM TRANSPOSON 412-LIKE PROTEIN"/>
    <property type="match status" value="1"/>
</dbReference>
<dbReference type="Pfam" id="PF21738">
    <property type="entry name" value="DJR-like_dom"/>
    <property type="match status" value="1"/>
</dbReference>
<evidence type="ECO:0000259" key="1">
    <source>
        <dbReference type="Pfam" id="PF21738"/>
    </source>
</evidence>
<organism evidence="2 3">
    <name type="scientific">Ooceraea biroi</name>
    <name type="common">Clonal raider ant</name>
    <name type="synonym">Cerapachys biroi</name>
    <dbReference type="NCBI Taxonomy" id="2015173"/>
    <lineage>
        <taxon>Eukaryota</taxon>
        <taxon>Metazoa</taxon>
        <taxon>Ecdysozoa</taxon>
        <taxon>Arthropoda</taxon>
        <taxon>Hexapoda</taxon>
        <taxon>Insecta</taxon>
        <taxon>Pterygota</taxon>
        <taxon>Neoptera</taxon>
        <taxon>Endopterygota</taxon>
        <taxon>Hymenoptera</taxon>
        <taxon>Apocrita</taxon>
        <taxon>Aculeata</taxon>
        <taxon>Formicoidea</taxon>
        <taxon>Formicidae</taxon>
        <taxon>Dorylinae</taxon>
        <taxon>Ooceraea</taxon>
    </lineage>
</organism>
<gene>
    <name evidence="2" type="ORF">DMN91_011786</name>
</gene>
<name>A0A3L8D7Z6_OOCBI</name>